<feature type="disulfide bond" evidence="2">
    <location>
        <begin position="68"/>
        <end position="85"/>
    </location>
</feature>
<reference evidence="4 5" key="1">
    <citation type="submission" date="2024-05" db="EMBL/GenBank/DDBJ databases">
        <authorList>
            <person name="Wallberg A."/>
        </authorList>
    </citation>
    <scope>NUCLEOTIDE SEQUENCE [LARGE SCALE GENOMIC DNA]</scope>
</reference>
<evidence type="ECO:0000259" key="3">
    <source>
        <dbReference type="PROSITE" id="PS01180"/>
    </source>
</evidence>
<comment type="caution">
    <text evidence="2">Lacks conserved residue(s) required for the propagation of feature annotation.</text>
</comment>
<evidence type="ECO:0000256" key="2">
    <source>
        <dbReference type="PROSITE-ProRule" id="PRU00059"/>
    </source>
</evidence>
<comment type="caution">
    <text evidence="4">The sequence shown here is derived from an EMBL/GenBank/DDBJ whole genome shotgun (WGS) entry which is preliminary data.</text>
</comment>
<organism evidence="4 5">
    <name type="scientific">Meganyctiphanes norvegica</name>
    <name type="common">Northern krill</name>
    <name type="synonym">Thysanopoda norvegica</name>
    <dbReference type="NCBI Taxonomy" id="48144"/>
    <lineage>
        <taxon>Eukaryota</taxon>
        <taxon>Metazoa</taxon>
        <taxon>Ecdysozoa</taxon>
        <taxon>Arthropoda</taxon>
        <taxon>Crustacea</taxon>
        <taxon>Multicrustacea</taxon>
        <taxon>Malacostraca</taxon>
        <taxon>Eumalacostraca</taxon>
        <taxon>Eucarida</taxon>
        <taxon>Euphausiacea</taxon>
        <taxon>Euphausiidae</taxon>
        <taxon>Meganyctiphanes</taxon>
    </lineage>
</organism>
<evidence type="ECO:0000313" key="5">
    <source>
        <dbReference type="Proteomes" id="UP001497623"/>
    </source>
</evidence>
<evidence type="ECO:0000313" key="4">
    <source>
        <dbReference type="EMBL" id="CAL4236505.1"/>
    </source>
</evidence>
<dbReference type="EMBL" id="CAXKWB010118318">
    <property type="protein sequence ID" value="CAL4236505.1"/>
    <property type="molecule type" value="Genomic_DNA"/>
</dbReference>
<dbReference type="Proteomes" id="UP001497623">
    <property type="component" value="Unassembled WGS sequence"/>
</dbReference>
<sequence length="128" mass="13737">MCSADCNKTIIITDQNLMMPHIWSSLNHGLGPYPDGCTCVLDVEINATGCFYVEFPVGYDIAGTPENCENDHLEISAPIDSELLCGISPFPIPYEVCNNPGNTTTFTATFITGTGDSATAPGFLLLIR</sequence>
<dbReference type="InterPro" id="IPR000859">
    <property type="entry name" value="CUB_dom"/>
</dbReference>
<proteinExistence type="predicted"/>
<name>A0AAV2SRZ3_MEGNR</name>
<gene>
    <name evidence="4" type="ORF">MNOR_LOCUS40218</name>
</gene>
<feature type="non-terminal residue" evidence="4">
    <location>
        <position position="128"/>
    </location>
</feature>
<accession>A0AAV2SRZ3</accession>
<keyword evidence="1 2" id="KW-1015">Disulfide bond</keyword>
<feature type="domain" description="CUB" evidence="3">
    <location>
        <begin position="6"/>
        <end position="128"/>
    </location>
</feature>
<dbReference type="AlphaFoldDB" id="A0AAV2SRZ3"/>
<evidence type="ECO:0000256" key="1">
    <source>
        <dbReference type="ARBA" id="ARBA00023157"/>
    </source>
</evidence>
<keyword evidence="5" id="KW-1185">Reference proteome</keyword>
<dbReference type="PROSITE" id="PS01180">
    <property type="entry name" value="CUB"/>
    <property type="match status" value="1"/>
</dbReference>
<protein>
    <recommendedName>
        <fullName evidence="3">CUB domain-containing protein</fullName>
    </recommendedName>
</protein>